<evidence type="ECO:0000259" key="1">
    <source>
        <dbReference type="Pfam" id="PF00724"/>
    </source>
</evidence>
<proteinExistence type="predicted"/>
<dbReference type="Pfam" id="PF00724">
    <property type="entry name" value="Oxidored_FMN"/>
    <property type="match status" value="1"/>
</dbReference>
<dbReference type="AlphaFoldDB" id="A0AAD7HQR0"/>
<dbReference type="InterPro" id="IPR013785">
    <property type="entry name" value="Aldolase_TIM"/>
</dbReference>
<keyword evidence="3" id="KW-1185">Reference proteome</keyword>
<dbReference type="InterPro" id="IPR001155">
    <property type="entry name" value="OxRdtase_FMN_N"/>
</dbReference>
<protein>
    <recommendedName>
        <fullName evidence="1">NADH:flavin oxidoreductase/NADH oxidase N-terminal domain-containing protein</fullName>
    </recommendedName>
</protein>
<evidence type="ECO:0000313" key="2">
    <source>
        <dbReference type="EMBL" id="KAJ7726007.1"/>
    </source>
</evidence>
<feature type="domain" description="NADH:flavin oxidoreductase/NADH oxidase N-terminal" evidence="1">
    <location>
        <begin position="2"/>
        <end position="80"/>
    </location>
</feature>
<sequence>SQLFQPITIGRLSLAHHVVLCPLRRFKADAQHVPLLPLVKEYYTQRGSTPGTLLISESTLIAAKAGSFPNMLGIWSEDQI</sequence>
<dbReference type="EMBL" id="JARJLG010000224">
    <property type="protein sequence ID" value="KAJ7726007.1"/>
    <property type="molecule type" value="Genomic_DNA"/>
</dbReference>
<accession>A0AAD7HQR0</accession>
<organism evidence="2 3">
    <name type="scientific">Mycena maculata</name>
    <dbReference type="NCBI Taxonomy" id="230809"/>
    <lineage>
        <taxon>Eukaryota</taxon>
        <taxon>Fungi</taxon>
        <taxon>Dikarya</taxon>
        <taxon>Basidiomycota</taxon>
        <taxon>Agaricomycotina</taxon>
        <taxon>Agaricomycetes</taxon>
        <taxon>Agaricomycetidae</taxon>
        <taxon>Agaricales</taxon>
        <taxon>Marasmiineae</taxon>
        <taxon>Mycenaceae</taxon>
        <taxon>Mycena</taxon>
    </lineage>
</organism>
<dbReference type="Gene3D" id="3.20.20.70">
    <property type="entry name" value="Aldolase class I"/>
    <property type="match status" value="1"/>
</dbReference>
<reference evidence="2" key="1">
    <citation type="submission" date="2023-03" db="EMBL/GenBank/DDBJ databases">
        <title>Massive genome expansion in bonnet fungi (Mycena s.s.) driven by repeated elements and novel gene families across ecological guilds.</title>
        <authorList>
            <consortium name="Lawrence Berkeley National Laboratory"/>
            <person name="Harder C.B."/>
            <person name="Miyauchi S."/>
            <person name="Viragh M."/>
            <person name="Kuo A."/>
            <person name="Thoen E."/>
            <person name="Andreopoulos B."/>
            <person name="Lu D."/>
            <person name="Skrede I."/>
            <person name="Drula E."/>
            <person name="Henrissat B."/>
            <person name="Morin E."/>
            <person name="Kohler A."/>
            <person name="Barry K."/>
            <person name="LaButti K."/>
            <person name="Morin E."/>
            <person name="Salamov A."/>
            <person name="Lipzen A."/>
            <person name="Mereny Z."/>
            <person name="Hegedus B."/>
            <person name="Baldrian P."/>
            <person name="Stursova M."/>
            <person name="Weitz H."/>
            <person name="Taylor A."/>
            <person name="Grigoriev I.V."/>
            <person name="Nagy L.G."/>
            <person name="Martin F."/>
            <person name="Kauserud H."/>
        </authorList>
    </citation>
    <scope>NUCLEOTIDE SEQUENCE</scope>
    <source>
        <strain evidence="2">CBHHK188m</strain>
    </source>
</reference>
<gene>
    <name evidence="2" type="ORF">DFH07DRAFT_715224</name>
</gene>
<dbReference type="InterPro" id="IPR045247">
    <property type="entry name" value="Oye-like"/>
</dbReference>
<dbReference type="Proteomes" id="UP001215280">
    <property type="component" value="Unassembled WGS sequence"/>
</dbReference>
<dbReference type="GO" id="GO:0003959">
    <property type="term" value="F:NADPH dehydrogenase activity"/>
    <property type="evidence" value="ECO:0007669"/>
    <property type="project" value="TreeGrafter"/>
</dbReference>
<feature type="non-terminal residue" evidence="2">
    <location>
        <position position="1"/>
    </location>
</feature>
<dbReference type="SUPFAM" id="SSF51395">
    <property type="entry name" value="FMN-linked oxidoreductases"/>
    <property type="match status" value="1"/>
</dbReference>
<evidence type="ECO:0000313" key="3">
    <source>
        <dbReference type="Proteomes" id="UP001215280"/>
    </source>
</evidence>
<feature type="non-terminal residue" evidence="2">
    <location>
        <position position="80"/>
    </location>
</feature>
<comment type="caution">
    <text evidence="2">The sequence shown here is derived from an EMBL/GenBank/DDBJ whole genome shotgun (WGS) entry which is preliminary data.</text>
</comment>
<dbReference type="GO" id="GO:0010181">
    <property type="term" value="F:FMN binding"/>
    <property type="evidence" value="ECO:0007669"/>
    <property type="project" value="InterPro"/>
</dbReference>
<dbReference type="PANTHER" id="PTHR22893:SF91">
    <property type="entry name" value="NADPH DEHYDROGENASE 2-RELATED"/>
    <property type="match status" value="1"/>
</dbReference>
<name>A0AAD7HQR0_9AGAR</name>
<dbReference type="PANTHER" id="PTHR22893">
    <property type="entry name" value="NADH OXIDOREDUCTASE-RELATED"/>
    <property type="match status" value="1"/>
</dbReference>